<organism evidence="1 2">
    <name type="scientific">Cerrena zonata</name>
    <dbReference type="NCBI Taxonomy" id="2478898"/>
    <lineage>
        <taxon>Eukaryota</taxon>
        <taxon>Fungi</taxon>
        <taxon>Dikarya</taxon>
        <taxon>Basidiomycota</taxon>
        <taxon>Agaricomycotina</taxon>
        <taxon>Agaricomycetes</taxon>
        <taxon>Polyporales</taxon>
        <taxon>Cerrenaceae</taxon>
        <taxon>Cerrena</taxon>
    </lineage>
</organism>
<name>A0AAW0GWX8_9APHY</name>
<proteinExistence type="predicted"/>
<reference evidence="1 2" key="1">
    <citation type="submission" date="2022-09" db="EMBL/GenBank/DDBJ databases">
        <authorList>
            <person name="Palmer J.M."/>
        </authorList>
    </citation>
    <scope>NUCLEOTIDE SEQUENCE [LARGE SCALE GENOMIC DNA]</scope>
    <source>
        <strain evidence="1 2">DSM 7382</strain>
    </source>
</reference>
<evidence type="ECO:0000313" key="1">
    <source>
        <dbReference type="EMBL" id="KAK7694752.1"/>
    </source>
</evidence>
<accession>A0AAW0GWX8</accession>
<dbReference type="AlphaFoldDB" id="A0AAW0GWX8"/>
<comment type="caution">
    <text evidence="1">The sequence shown here is derived from an EMBL/GenBank/DDBJ whole genome shotgun (WGS) entry which is preliminary data.</text>
</comment>
<dbReference type="EMBL" id="JASBNA010000002">
    <property type="protein sequence ID" value="KAK7694752.1"/>
    <property type="molecule type" value="Genomic_DNA"/>
</dbReference>
<dbReference type="Proteomes" id="UP001385951">
    <property type="component" value="Unassembled WGS sequence"/>
</dbReference>
<gene>
    <name evidence="1" type="ORF">QCA50_001940</name>
</gene>
<keyword evidence="2" id="KW-1185">Reference proteome</keyword>
<sequence length="145" mass="16461">MRTNMNRPWSLLVGFHSSTTRSLARHTNSACHTLVTPVVTAESLSPHLPPQKFTWLDGRLHCSSSPTLPGLHFAGLLNPFIIRIYIQNTTWESDTLWGKIVYRQCAQQLGFRGDHLSKLARTRNQNKSLLNLPFPYFLCSLDDQG</sequence>
<protein>
    <submittedName>
        <fullName evidence="1">Uncharacterized protein</fullName>
    </submittedName>
</protein>
<evidence type="ECO:0000313" key="2">
    <source>
        <dbReference type="Proteomes" id="UP001385951"/>
    </source>
</evidence>